<dbReference type="InterPro" id="IPR009003">
    <property type="entry name" value="Peptidase_S1_PA"/>
</dbReference>
<dbReference type="AlphaFoldDB" id="A0A183J160"/>
<organism evidence="5">
    <name type="scientific">Soboliphyme baturini</name>
    <dbReference type="NCBI Taxonomy" id="241478"/>
    <lineage>
        <taxon>Eukaryota</taxon>
        <taxon>Metazoa</taxon>
        <taxon>Ecdysozoa</taxon>
        <taxon>Nematoda</taxon>
        <taxon>Enoplea</taxon>
        <taxon>Dorylaimia</taxon>
        <taxon>Dioctophymatida</taxon>
        <taxon>Dioctophymatoidea</taxon>
        <taxon>Soboliphymatidae</taxon>
        <taxon>Soboliphyme</taxon>
    </lineage>
</organism>
<dbReference type="Gene3D" id="2.40.10.10">
    <property type="entry name" value="Trypsin-like serine proteases"/>
    <property type="match status" value="1"/>
</dbReference>
<keyword evidence="1" id="KW-0732">Signal</keyword>
<proteinExistence type="predicted"/>
<evidence type="ECO:0000313" key="5">
    <source>
        <dbReference type="WBParaSite" id="SBAD_0000995601-mRNA-1"/>
    </source>
</evidence>
<dbReference type="GO" id="GO:0006508">
    <property type="term" value="P:proteolysis"/>
    <property type="evidence" value="ECO:0007669"/>
    <property type="project" value="InterPro"/>
</dbReference>
<protein>
    <submittedName>
        <fullName evidence="5">Peptidase S1 domain-containing protein</fullName>
    </submittedName>
</protein>
<feature type="signal peptide" evidence="1">
    <location>
        <begin position="1"/>
        <end position="19"/>
    </location>
</feature>
<dbReference type="Pfam" id="PF00089">
    <property type="entry name" value="Trypsin"/>
    <property type="match status" value="1"/>
</dbReference>
<dbReference type="WBParaSite" id="SBAD_0000995601-mRNA-1">
    <property type="protein sequence ID" value="SBAD_0000995601-mRNA-1"/>
    <property type="gene ID" value="SBAD_0000995601"/>
</dbReference>
<feature type="domain" description="Peptidase S1" evidence="2">
    <location>
        <begin position="100"/>
        <end position="212"/>
    </location>
</feature>
<evidence type="ECO:0000313" key="3">
    <source>
        <dbReference type="EMBL" id="VDP24239.1"/>
    </source>
</evidence>
<evidence type="ECO:0000313" key="4">
    <source>
        <dbReference type="Proteomes" id="UP000270296"/>
    </source>
</evidence>
<gene>
    <name evidence="3" type="ORF">SBAD_LOCUS9608</name>
</gene>
<accession>A0A183J160</accession>
<evidence type="ECO:0000259" key="2">
    <source>
        <dbReference type="Pfam" id="PF00089"/>
    </source>
</evidence>
<evidence type="ECO:0000256" key="1">
    <source>
        <dbReference type="SAM" id="SignalP"/>
    </source>
</evidence>
<feature type="chain" id="PRO_5043140353" evidence="1">
    <location>
        <begin position="20"/>
        <end position="283"/>
    </location>
</feature>
<keyword evidence="4" id="KW-1185">Reference proteome</keyword>
<dbReference type="GO" id="GO:0004252">
    <property type="term" value="F:serine-type endopeptidase activity"/>
    <property type="evidence" value="ECO:0007669"/>
    <property type="project" value="InterPro"/>
</dbReference>
<dbReference type="EMBL" id="UZAM01012934">
    <property type="protein sequence ID" value="VDP24239.1"/>
    <property type="molecule type" value="Genomic_DNA"/>
</dbReference>
<name>A0A183J160_9BILA</name>
<sequence length="283" mass="31194">MLSVLLLAIVWSCLWNCNANALPARNNTVNQHRYLLVKGVFPHHTELTCLLLVEVYGRIAMGTLITVSTVPWKHFVVVPASLLQGRLLGSTDTVRIRPERIKVAFGVRQSAAAVLQSQKIKAFGIHKNYVEGKPENDIALMELKDPLILSPVVQSCVIATEHAQFHTTYAMPTFTEGTPRNGFLMKAGMTVVRHELCSRHYHYVSSKMLCAIDNSSVGIRSMALDGAPLLGTPNRVFGMLVAPAAEVEMQQVPFLDLPRKSAWIDDAARVLDISPQGITLNIC</sequence>
<dbReference type="InterPro" id="IPR043504">
    <property type="entry name" value="Peptidase_S1_PA_chymotrypsin"/>
</dbReference>
<dbReference type="InterPro" id="IPR001254">
    <property type="entry name" value="Trypsin_dom"/>
</dbReference>
<reference evidence="3 4" key="2">
    <citation type="submission" date="2018-11" db="EMBL/GenBank/DDBJ databases">
        <authorList>
            <consortium name="Pathogen Informatics"/>
        </authorList>
    </citation>
    <scope>NUCLEOTIDE SEQUENCE [LARGE SCALE GENOMIC DNA]</scope>
</reference>
<dbReference type="SUPFAM" id="SSF50494">
    <property type="entry name" value="Trypsin-like serine proteases"/>
    <property type="match status" value="1"/>
</dbReference>
<reference evidence="5" key="1">
    <citation type="submission" date="2016-06" db="UniProtKB">
        <authorList>
            <consortium name="WormBaseParasite"/>
        </authorList>
    </citation>
    <scope>IDENTIFICATION</scope>
</reference>
<dbReference type="Proteomes" id="UP000270296">
    <property type="component" value="Unassembled WGS sequence"/>
</dbReference>
<dbReference type="OrthoDB" id="6339452at2759"/>